<evidence type="ECO:0000313" key="2">
    <source>
        <dbReference type="EMBL" id="MCD7469951.1"/>
    </source>
</evidence>
<sequence length="129" mass="14481">MRATGSEWRGLVHRRREERSGERREGLTDVVADFAGEDEVVAMPSQREEEPRGSWVFLSSAGECSGDCDGGEEEDKREWCIGRYGGGQRTWKRKEGNNDAVVRRCSHAGAASVMHWIMRKKRGAADVVL</sequence>
<comment type="caution">
    <text evidence="2">The sequence shown here is derived from an EMBL/GenBank/DDBJ whole genome shotgun (WGS) entry which is preliminary data.</text>
</comment>
<accession>A0ABS8TGL9</accession>
<reference evidence="2 3" key="1">
    <citation type="journal article" date="2021" name="BMC Genomics">
        <title>Datura genome reveals duplications of psychoactive alkaloid biosynthetic genes and high mutation rate following tissue culture.</title>
        <authorList>
            <person name="Rajewski A."/>
            <person name="Carter-House D."/>
            <person name="Stajich J."/>
            <person name="Litt A."/>
        </authorList>
    </citation>
    <scope>NUCLEOTIDE SEQUENCE [LARGE SCALE GENOMIC DNA]</scope>
    <source>
        <strain evidence="2">AR-01</strain>
    </source>
</reference>
<gene>
    <name evidence="2" type="ORF">HAX54_009445</name>
</gene>
<keyword evidence="3" id="KW-1185">Reference proteome</keyword>
<protein>
    <submittedName>
        <fullName evidence="2">Uncharacterized protein</fullName>
    </submittedName>
</protein>
<dbReference type="Proteomes" id="UP000823775">
    <property type="component" value="Unassembled WGS sequence"/>
</dbReference>
<feature type="compositionally biased region" description="Basic and acidic residues" evidence="1">
    <location>
        <begin position="15"/>
        <end position="26"/>
    </location>
</feature>
<feature type="region of interest" description="Disordered" evidence="1">
    <location>
        <begin position="1"/>
        <end position="26"/>
    </location>
</feature>
<proteinExistence type="predicted"/>
<dbReference type="EMBL" id="JACEIK010001510">
    <property type="protein sequence ID" value="MCD7469951.1"/>
    <property type="molecule type" value="Genomic_DNA"/>
</dbReference>
<evidence type="ECO:0000313" key="3">
    <source>
        <dbReference type="Proteomes" id="UP000823775"/>
    </source>
</evidence>
<name>A0ABS8TGL9_DATST</name>
<evidence type="ECO:0000256" key="1">
    <source>
        <dbReference type="SAM" id="MobiDB-lite"/>
    </source>
</evidence>
<organism evidence="2 3">
    <name type="scientific">Datura stramonium</name>
    <name type="common">Jimsonweed</name>
    <name type="synonym">Common thornapple</name>
    <dbReference type="NCBI Taxonomy" id="4076"/>
    <lineage>
        <taxon>Eukaryota</taxon>
        <taxon>Viridiplantae</taxon>
        <taxon>Streptophyta</taxon>
        <taxon>Embryophyta</taxon>
        <taxon>Tracheophyta</taxon>
        <taxon>Spermatophyta</taxon>
        <taxon>Magnoliopsida</taxon>
        <taxon>eudicotyledons</taxon>
        <taxon>Gunneridae</taxon>
        <taxon>Pentapetalae</taxon>
        <taxon>asterids</taxon>
        <taxon>lamiids</taxon>
        <taxon>Solanales</taxon>
        <taxon>Solanaceae</taxon>
        <taxon>Solanoideae</taxon>
        <taxon>Datureae</taxon>
        <taxon>Datura</taxon>
    </lineage>
</organism>